<organism evidence="3 4">
    <name type="scientific">Halobacillus shinanisalinarum</name>
    <dbReference type="NCBI Taxonomy" id="2932258"/>
    <lineage>
        <taxon>Bacteria</taxon>
        <taxon>Bacillati</taxon>
        <taxon>Bacillota</taxon>
        <taxon>Bacilli</taxon>
        <taxon>Bacillales</taxon>
        <taxon>Bacillaceae</taxon>
        <taxon>Halobacillus</taxon>
    </lineage>
</organism>
<dbReference type="Gene3D" id="3.20.20.370">
    <property type="entry name" value="Glycoside hydrolase/deacetylase"/>
    <property type="match status" value="1"/>
</dbReference>
<dbReference type="PANTHER" id="PTHR10587:SF80">
    <property type="entry name" value="CHITOOLIGOSACCHARIDE DEACETYLASE"/>
    <property type="match status" value="1"/>
</dbReference>
<protein>
    <submittedName>
        <fullName evidence="3">Polysaccharide deacetylase family protein</fullName>
    </submittedName>
</protein>
<dbReference type="PROSITE" id="PS51677">
    <property type="entry name" value="NODB"/>
    <property type="match status" value="1"/>
</dbReference>
<feature type="signal peptide" evidence="1">
    <location>
        <begin position="1"/>
        <end position="21"/>
    </location>
</feature>
<keyword evidence="4" id="KW-1185">Reference proteome</keyword>
<reference evidence="3 4" key="1">
    <citation type="submission" date="2022-04" db="EMBL/GenBank/DDBJ databases">
        <title>Halobacillus sp. isolated from saltern.</title>
        <authorList>
            <person name="Won M."/>
            <person name="Lee C.-M."/>
            <person name="Woen H.-Y."/>
            <person name="Kwon S.-W."/>
        </authorList>
    </citation>
    <scope>NUCLEOTIDE SEQUENCE [LARGE SCALE GENOMIC DNA]</scope>
    <source>
        <strain evidence="3 4">SSTM10-2</strain>
    </source>
</reference>
<accession>A0ABY4GYR9</accession>
<dbReference type="InterPro" id="IPR002509">
    <property type="entry name" value="NODB_dom"/>
</dbReference>
<feature type="chain" id="PRO_5046014508" evidence="1">
    <location>
        <begin position="22"/>
        <end position="305"/>
    </location>
</feature>
<name>A0ABY4GYR9_9BACI</name>
<sequence>MNGYIKLLAAVLLFCTCYAIFQISDSSVPVSSSNDLYELIKSKQEDYYVKPEDAQIDPVWKKTPGMNGRKVNVVESYKKMKKDGKFNEDKLVFDQISPKVSLDDLEASPIYRGHPNKEMVSLLINVSWGAEYIPEMIETLSNHHVKANFFIDGAFAAKHKELVQMIEEEGHLIGSHGYNHKDFAKMSKAASLANLEKANGILSSLIDQDVEWFAPPSGSFTMAAVEAARDQNMHTILWTVDSIDWKNPTEEVFLHRITSKLHNGATILLHPTEVTATGLGELVTAIKENYKIGTLNELMSEERGG</sequence>
<dbReference type="EMBL" id="CP095074">
    <property type="protein sequence ID" value="UOQ93263.1"/>
    <property type="molecule type" value="Genomic_DNA"/>
</dbReference>
<feature type="domain" description="NodB homology" evidence="2">
    <location>
        <begin position="118"/>
        <end position="295"/>
    </location>
</feature>
<dbReference type="SUPFAM" id="SSF88713">
    <property type="entry name" value="Glycoside hydrolase/deacetylase"/>
    <property type="match status" value="1"/>
</dbReference>
<dbReference type="InterPro" id="IPR050248">
    <property type="entry name" value="Polysacc_deacetylase_ArnD"/>
</dbReference>
<dbReference type="Pfam" id="PF01522">
    <property type="entry name" value="Polysacc_deac_1"/>
    <property type="match status" value="1"/>
</dbReference>
<evidence type="ECO:0000313" key="4">
    <source>
        <dbReference type="Proteomes" id="UP000831880"/>
    </source>
</evidence>
<evidence type="ECO:0000313" key="3">
    <source>
        <dbReference type="EMBL" id="UOQ93263.1"/>
    </source>
</evidence>
<dbReference type="PANTHER" id="PTHR10587">
    <property type="entry name" value="GLYCOSYL TRANSFERASE-RELATED"/>
    <property type="match status" value="1"/>
</dbReference>
<keyword evidence="1" id="KW-0732">Signal</keyword>
<dbReference type="Proteomes" id="UP000831880">
    <property type="component" value="Chromosome"/>
</dbReference>
<proteinExistence type="predicted"/>
<evidence type="ECO:0000256" key="1">
    <source>
        <dbReference type="SAM" id="SignalP"/>
    </source>
</evidence>
<evidence type="ECO:0000259" key="2">
    <source>
        <dbReference type="PROSITE" id="PS51677"/>
    </source>
</evidence>
<gene>
    <name evidence="3" type="ORF">MUO14_23275</name>
</gene>
<dbReference type="InterPro" id="IPR011330">
    <property type="entry name" value="Glyco_hydro/deAcase_b/a-brl"/>
</dbReference>
<dbReference type="RefSeq" id="WP_244752865.1">
    <property type="nucleotide sequence ID" value="NZ_CP095074.1"/>
</dbReference>